<proteinExistence type="predicted"/>
<feature type="coiled-coil region" evidence="1">
    <location>
        <begin position="5"/>
        <end position="100"/>
    </location>
</feature>
<keyword evidence="4" id="KW-1185">Reference proteome</keyword>
<evidence type="ECO:0000313" key="3">
    <source>
        <dbReference type="EMBL" id="KAH9368358.1"/>
    </source>
</evidence>
<keyword evidence="1" id="KW-0175">Coiled coil</keyword>
<evidence type="ECO:0000259" key="2">
    <source>
        <dbReference type="Pfam" id="PF25298"/>
    </source>
</evidence>
<dbReference type="Pfam" id="PF25298">
    <property type="entry name" value="Baculo_FP_2nd"/>
    <property type="match status" value="1"/>
</dbReference>
<dbReference type="OMA" id="CTNILEF"/>
<gene>
    <name evidence="3" type="ORF">HPB48_012712</name>
</gene>
<protein>
    <recommendedName>
        <fullName evidence="2">FP protein C-terminal domain-containing protein</fullName>
    </recommendedName>
</protein>
<name>A0A9J6FQ92_HAELO</name>
<dbReference type="AlphaFoldDB" id="A0A9J6FQ92"/>
<evidence type="ECO:0000256" key="1">
    <source>
        <dbReference type="SAM" id="Coils"/>
    </source>
</evidence>
<organism evidence="3 4">
    <name type="scientific">Haemaphysalis longicornis</name>
    <name type="common">Bush tick</name>
    <dbReference type="NCBI Taxonomy" id="44386"/>
    <lineage>
        <taxon>Eukaryota</taxon>
        <taxon>Metazoa</taxon>
        <taxon>Ecdysozoa</taxon>
        <taxon>Arthropoda</taxon>
        <taxon>Chelicerata</taxon>
        <taxon>Arachnida</taxon>
        <taxon>Acari</taxon>
        <taxon>Parasitiformes</taxon>
        <taxon>Ixodida</taxon>
        <taxon>Ixodoidea</taxon>
        <taxon>Ixodidae</taxon>
        <taxon>Haemaphysalinae</taxon>
        <taxon>Haemaphysalis</taxon>
    </lineage>
</organism>
<feature type="domain" description="FP protein C-terminal" evidence="2">
    <location>
        <begin position="199"/>
        <end position="249"/>
    </location>
</feature>
<dbReference type="Proteomes" id="UP000821853">
    <property type="component" value="Chromosome 2"/>
</dbReference>
<dbReference type="InterPro" id="IPR057251">
    <property type="entry name" value="FP_C"/>
</dbReference>
<accession>A0A9J6FQ92</accession>
<dbReference type="EMBL" id="JABSTR010000004">
    <property type="protein sequence ID" value="KAH9368358.1"/>
    <property type="molecule type" value="Genomic_DNA"/>
</dbReference>
<comment type="caution">
    <text evidence="3">The sequence shown here is derived from an EMBL/GenBank/DDBJ whole genome shotgun (WGS) entry which is preliminary data.</text>
</comment>
<dbReference type="VEuPathDB" id="VectorBase:HLOH_049656"/>
<reference evidence="3 4" key="1">
    <citation type="journal article" date="2020" name="Cell">
        <title>Large-Scale Comparative Analyses of Tick Genomes Elucidate Their Genetic Diversity and Vector Capacities.</title>
        <authorList>
            <consortium name="Tick Genome and Microbiome Consortium (TIGMIC)"/>
            <person name="Jia N."/>
            <person name="Wang J."/>
            <person name="Shi W."/>
            <person name="Du L."/>
            <person name="Sun Y."/>
            <person name="Zhan W."/>
            <person name="Jiang J.F."/>
            <person name="Wang Q."/>
            <person name="Zhang B."/>
            <person name="Ji P."/>
            <person name="Bell-Sakyi L."/>
            <person name="Cui X.M."/>
            <person name="Yuan T.T."/>
            <person name="Jiang B.G."/>
            <person name="Yang W.F."/>
            <person name="Lam T.T."/>
            <person name="Chang Q.C."/>
            <person name="Ding S.J."/>
            <person name="Wang X.J."/>
            <person name="Zhu J.G."/>
            <person name="Ruan X.D."/>
            <person name="Zhao L."/>
            <person name="Wei J.T."/>
            <person name="Ye R.Z."/>
            <person name="Que T.C."/>
            <person name="Du C.H."/>
            <person name="Zhou Y.H."/>
            <person name="Cheng J.X."/>
            <person name="Dai P.F."/>
            <person name="Guo W.B."/>
            <person name="Han X.H."/>
            <person name="Huang E.J."/>
            <person name="Li L.F."/>
            <person name="Wei W."/>
            <person name="Gao Y.C."/>
            <person name="Liu J.Z."/>
            <person name="Shao H.Z."/>
            <person name="Wang X."/>
            <person name="Wang C.C."/>
            <person name="Yang T.C."/>
            <person name="Huo Q.B."/>
            <person name="Li W."/>
            <person name="Chen H.Y."/>
            <person name="Chen S.E."/>
            <person name="Zhou L.G."/>
            <person name="Ni X.B."/>
            <person name="Tian J.H."/>
            <person name="Sheng Y."/>
            <person name="Liu T."/>
            <person name="Pan Y.S."/>
            <person name="Xia L.Y."/>
            <person name="Li J."/>
            <person name="Zhao F."/>
            <person name="Cao W.C."/>
        </authorList>
    </citation>
    <scope>NUCLEOTIDE SEQUENCE [LARGE SCALE GENOMIC DNA]</scope>
    <source>
        <strain evidence="3">HaeL-2018</strain>
    </source>
</reference>
<evidence type="ECO:0000313" key="4">
    <source>
        <dbReference type="Proteomes" id="UP000821853"/>
    </source>
</evidence>
<sequence length="252" mass="29083">MTRTVSTLSSELEDFKLKMENKLKELTEGLNAARIVLAQNESGEVNELRKEIIEMKKSMDFINTKFEAAKKENELLVANNKRLEESNARLSARVAHLEQYSRLNNIEIRNVPVTKGENCTNILEFIGEKIECPVTTDDVETVHRVPTHTPNQMNIIARFRSRDKRFDFIAKARKARLTSSALDLTVSKEFPIFVNEHLTQDNKALLVKCRELKKENNWMYVCTENCVIKARKTTDSKVYRILSETDLNVFNS</sequence>
<dbReference type="OrthoDB" id="6715063at2759"/>